<reference evidence="3 5" key="2">
    <citation type="submission" date="2020-05" db="EMBL/GenBank/DDBJ databases">
        <title>FDA dAtabase for Regulatory Grade micrObial Sequences (FDA-ARGOS): Supporting development and validation of Infectious Disease Dx tests.</title>
        <authorList>
            <person name="Nelson B."/>
            <person name="Plummer A."/>
            <person name="Tallon L."/>
            <person name="Sadzewicz L."/>
            <person name="Zhao X."/>
            <person name="Vavikolanu K."/>
            <person name="Mehta A."/>
            <person name="Aluvathingal J."/>
            <person name="Nadendla S."/>
            <person name="Myers T."/>
            <person name="Yan Y."/>
            <person name="Sichtig H."/>
        </authorList>
    </citation>
    <scope>NUCLEOTIDE SEQUENCE [LARGE SCALE GENOMIC DNA]</scope>
    <source>
        <strain evidence="3 5">FDAARGOS_795</strain>
    </source>
</reference>
<dbReference type="EMBL" id="CP009335">
    <property type="protein sequence ID" value="AJG79120.1"/>
    <property type="molecule type" value="Genomic_DNA"/>
</dbReference>
<name>A0A0B5NRP5_BACTU</name>
<keyword evidence="1" id="KW-1133">Transmembrane helix</keyword>
<feature type="transmembrane region" description="Helical" evidence="1">
    <location>
        <begin position="7"/>
        <end position="28"/>
    </location>
</feature>
<keyword evidence="1" id="KW-0812">Transmembrane</keyword>
<evidence type="ECO:0000313" key="5">
    <source>
        <dbReference type="Proteomes" id="UP000501107"/>
    </source>
</evidence>
<dbReference type="AlphaFoldDB" id="A0A0B5NRP5"/>
<keyword evidence="1" id="KW-0472">Membrane</keyword>
<dbReference type="KEGG" id="btw:BF38_2144"/>
<protein>
    <submittedName>
        <fullName evidence="2">Membrane protein</fullName>
    </submittedName>
</protein>
<organism evidence="3 5">
    <name type="scientific">Bacillus thuringiensis</name>
    <dbReference type="NCBI Taxonomy" id="1428"/>
    <lineage>
        <taxon>Bacteria</taxon>
        <taxon>Bacillati</taxon>
        <taxon>Bacillota</taxon>
        <taxon>Bacilli</taxon>
        <taxon>Bacillales</taxon>
        <taxon>Bacillaceae</taxon>
        <taxon>Bacillus</taxon>
        <taxon>Bacillus cereus group</taxon>
    </lineage>
</organism>
<dbReference type="Proteomes" id="UP000501107">
    <property type="component" value="Chromosome"/>
</dbReference>
<evidence type="ECO:0000313" key="3">
    <source>
        <dbReference type="EMBL" id="QKH25811.1"/>
    </source>
</evidence>
<gene>
    <name evidence="2" type="ORF">BF38_2144</name>
    <name evidence="3" type="ORF">FOC89_18390</name>
</gene>
<feature type="transmembrane region" description="Helical" evidence="1">
    <location>
        <begin position="34"/>
        <end position="52"/>
    </location>
</feature>
<evidence type="ECO:0000313" key="4">
    <source>
        <dbReference type="Proteomes" id="UP000031876"/>
    </source>
</evidence>
<accession>A0A0B5NRP5</accession>
<evidence type="ECO:0000313" key="2">
    <source>
        <dbReference type="EMBL" id="AJG79120.1"/>
    </source>
</evidence>
<evidence type="ECO:0000256" key="1">
    <source>
        <dbReference type="SAM" id="Phobius"/>
    </source>
</evidence>
<dbReference type="RefSeq" id="WP_001027095.1">
    <property type="nucleotide sequence ID" value="NZ_CP009335.1"/>
</dbReference>
<reference evidence="2 4" key="1">
    <citation type="journal article" date="2015" name="Genome Announc.">
        <title>Complete genome sequences for 35 biothreat assay-relevant bacillus species.</title>
        <authorList>
            <person name="Johnson S.L."/>
            <person name="Daligault H.E."/>
            <person name="Davenport K.W."/>
            <person name="Jaissle J."/>
            <person name="Frey K.G."/>
            <person name="Ladner J.T."/>
            <person name="Broomall S.M."/>
            <person name="Bishop-Lilly K.A."/>
            <person name="Bruce D.C."/>
            <person name="Gibbons H.S."/>
            <person name="Coyne S.R."/>
            <person name="Lo C.C."/>
            <person name="Meincke L."/>
            <person name="Munk A.C."/>
            <person name="Koroleva G.I."/>
            <person name="Rosenzweig C.N."/>
            <person name="Palacios G.F."/>
            <person name="Redden C.L."/>
            <person name="Minogue T.D."/>
            <person name="Chain P.S."/>
        </authorList>
    </citation>
    <scope>NUCLEOTIDE SEQUENCE [LARGE SCALE GENOMIC DNA]</scope>
    <source>
        <strain evidence="2 4">HD1011</strain>
    </source>
</reference>
<dbReference type="Proteomes" id="UP000031876">
    <property type="component" value="Chromosome"/>
</dbReference>
<dbReference type="EMBL" id="CP053980">
    <property type="protein sequence ID" value="QKH25811.1"/>
    <property type="molecule type" value="Genomic_DNA"/>
</dbReference>
<sequence>MNISKKYVHIALIWFLASLLCLQVSYAVHTTTSITIGWVLTAIFFIISLIATKKHSVNA</sequence>
<proteinExistence type="predicted"/>